<dbReference type="SUPFAM" id="SSF53474">
    <property type="entry name" value="alpha/beta-Hydrolases"/>
    <property type="match status" value="1"/>
</dbReference>
<dbReference type="EMBL" id="JACSQG010000001">
    <property type="protein sequence ID" value="MBD7975573.1"/>
    <property type="molecule type" value="Genomic_DNA"/>
</dbReference>
<dbReference type="Gene3D" id="3.40.50.1820">
    <property type="entry name" value="alpha/beta hydrolase"/>
    <property type="match status" value="1"/>
</dbReference>
<dbReference type="InterPro" id="IPR002921">
    <property type="entry name" value="Fungal_lipase-type"/>
</dbReference>
<gene>
    <name evidence="2" type="ORF">H9642_00045</name>
</gene>
<dbReference type="PANTHER" id="PTHR45856:SF24">
    <property type="entry name" value="FUNGAL LIPASE-LIKE DOMAIN-CONTAINING PROTEIN"/>
    <property type="match status" value="1"/>
</dbReference>
<dbReference type="PANTHER" id="PTHR45856">
    <property type="entry name" value="ALPHA/BETA-HYDROLASES SUPERFAMILY PROTEIN"/>
    <property type="match status" value="1"/>
</dbReference>
<keyword evidence="3" id="KW-1185">Reference proteome</keyword>
<dbReference type="Pfam" id="PF01764">
    <property type="entry name" value="Lipase_3"/>
    <property type="match status" value="1"/>
</dbReference>
<name>A0ABR8TII2_9PSED</name>
<organism evidence="2 3">
    <name type="scientific">Serpens gallinarum</name>
    <dbReference type="NCBI Taxonomy" id="2763075"/>
    <lineage>
        <taxon>Bacteria</taxon>
        <taxon>Pseudomonadati</taxon>
        <taxon>Pseudomonadota</taxon>
        <taxon>Gammaproteobacteria</taxon>
        <taxon>Pseudomonadales</taxon>
        <taxon>Pseudomonadaceae</taxon>
        <taxon>Pseudomonas</taxon>
    </lineage>
</organism>
<evidence type="ECO:0000313" key="2">
    <source>
        <dbReference type="EMBL" id="MBD7975573.1"/>
    </source>
</evidence>
<sequence>MDEIFSAAFAAKAQQCPLRTHWISFRLVDEFGSGAPYADLHYLVIDGQGQEITGILNGDGYALVDNCYSGPFVLRFSDPYQGGTDIWYERLMIRENYPLPITALQVAAEHTLRRPSSEPSASLTRAVKEKAEFYRVEVRDLVEITSHLPPASTLVAPRPSKVLAANARQNGVTFGVALEPNKHHVLEVRALRAWRPLLSLTPTFSALDAYQLALFTNLAYAGFGQKYDESEKQPPTYPVPGTVGHVLNARLGNIQTGALIEEPGRFHRAQGFYPILEEVPYSKRLEVVPYDPQRYTKHKEQLPWDLHTLDHTDSNTQAYVTHDDRMILIGVRGTQENPDDLMLDLDAAQVPYEEGIGQAHQGFYRAFKAVKAFVEPYLLNFHTGQKVVVCGHSLGGAIASLLAEWIRRNEQKFDVLLYTYGAPRTGDRTFVEGASALVHHRLVNHNDPIPSLPATWMDTDKRLWIPGLAALITGTTGVGGAAFLAGVVNLQGDPYQHHGTQHHFLPLKIAKDEETSLLWQPDCSGIENAAGAHCAAKNTADMPHRATFVAQLASVKQHYMASYISACHNTILRWKTATETMPSTYLTAREEHWLREEIESYHRKLDNWERQARRRYEADHRYSGPSHTEKLERAIAEANAERRRLPRTLARIKLLAEQYVDKAQLYGAQATNPQLESLIARWQEHERNLPTLRQQQAQFSRAISAHHAQLQ</sequence>
<accession>A0ABR8TII2</accession>
<feature type="domain" description="Fungal lipase-type" evidence="1">
    <location>
        <begin position="329"/>
        <end position="454"/>
    </location>
</feature>
<dbReference type="RefSeq" id="WP_251834373.1">
    <property type="nucleotide sequence ID" value="NZ_JACSQG010000001.1"/>
</dbReference>
<dbReference type="InterPro" id="IPR051218">
    <property type="entry name" value="Sec_MonoDiacylglyc_Lipase"/>
</dbReference>
<dbReference type="InterPro" id="IPR029058">
    <property type="entry name" value="AB_hydrolase_fold"/>
</dbReference>
<comment type="caution">
    <text evidence="2">The sequence shown here is derived from an EMBL/GenBank/DDBJ whole genome shotgun (WGS) entry which is preliminary data.</text>
</comment>
<evidence type="ECO:0000259" key="1">
    <source>
        <dbReference type="Pfam" id="PF01764"/>
    </source>
</evidence>
<dbReference type="CDD" id="cd00519">
    <property type="entry name" value="Lipase_3"/>
    <property type="match status" value="1"/>
</dbReference>
<protein>
    <submittedName>
        <fullName evidence="2">Lipase family protein</fullName>
    </submittedName>
</protein>
<reference evidence="2 3" key="1">
    <citation type="submission" date="2020-08" db="EMBL/GenBank/DDBJ databases">
        <title>A Genomic Blueprint of the Chicken Gut Microbiome.</title>
        <authorList>
            <person name="Gilroy R."/>
            <person name="Ravi A."/>
            <person name="Getino M."/>
            <person name="Pursley I."/>
            <person name="Horton D.L."/>
            <person name="Alikhan N.-F."/>
            <person name="Baker D."/>
            <person name="Gharbi K."/>
            <person name="Hall N."/>
            <person name="Watson M."/>
            <person name="Adriaenssens E.M."/>
            <person name="Foster-Nyarko E."/>
            <person name="Jarju S."/>
            <person name="Secka A."/>
            <person name="Antonio M."/>
            <person name="Oren A."/>
            <person name="Chaudhuri R."/>
            <person name="La Ragione R.M."/>
            <person name="Hildebrand F."/>
            <person name="Pallen M.J."/>
        </authorList>
    </citation>
    <scope>NUCLEOTIDE SEQUENCE [LARGE SCALE GENOMIC DNA]</scope>
    <source>
        <strain evidence="2 3">Sa2CUA2</strain>
    </source>
</reference>
<proteinExistence type="predicted"/>
<dbReference type="Proteomes" id="UP000611945">
    <property type="component" value="Unassembled WGS sequence"/>
</dbReference>
<evidence type="ECO:0000313" key="3">
    <source>
        <dbReference type="Proteomes" id="UP000611945"/>
    </source>
</evidence>